<dbReference type="STRING" id="763406.A0A1E3NK61"/>
<proteinExistence type="inferred from homology"/>
<dbReference type="OrthoDB" id="6495301at2759"/>
<evidence type="ECO:0000313" key="4">
    <source>
        <dbReference type="EMBL" id="ODQ46532.1"/>
    </source>
</evidence>
<organism evidence="4 5">
    <name type="scientific">Pichia membranifaciens NRRL Y-2026</name>
    <dbReference type="NCBI Taxonomy" id="763406"/>
    <lineage>
        <taxon>Eukaryota</taxon>
        <taxon>Fungi</taxon>
        <taxon>Dikarya</taxon>
        <taxon>Ascomycota</taxon>
        <taxon>Saccharomycotina</taxon>
        <taxon>Pichiomycetes</taxon>
        <taxon>Pichiales</taxon>
        <taxon>Pichiaceae</taxon>
        <taxon>Pichia</taxon>
    </lineage>
</organism>
<dbReference type="RefSeq" id="XP_019017645.1">
    <property type="nucleotide sequence ID" value="XM_019162830.1"/>
</dbReference>
<accession>A0A1E3NK61</accession>
<dbReference type="GO" id="GO:0035145">
    <property type="term" value="C:exon-exon junction complex"/>
    <property type="evidence" value="ECO:0007669"/>
    <property type="project" value="InterPro"/>
</dbReference>
<dbReference type="PANTHER" id="PTHR12638:SF0">
    <property type="entry name" value="MAGO HOMOLOG, EXON JUNCTION COMPLEX SUBUNIT-RELATED"/>
    <property type="match status" value="1"/>
</dbReference>
<dbReference type="Proteomes" id="UP000094455">
    <property type="component" value="Unassembled WGS sequence"/>
</dbReference>
<keyword evidence="3" id="KW-0539">Nucleus</keyword>
<dbReference type="EMBL" id="KV454003">
    <property type="protein sequence ID" value="ODQ46532.1"/>
    <property type="molecule type" value="Genomic_DNA"/>
</dbReference>
<dbReference type="SUPFAM" id="SSF89817">
    <property type="entry name" value="Mago nashi protein"/>
    <property type="match status" value="1"/>
</dbReference>
<comment type="subcellular location">
    <subcellularLocation>
        <location evidence="1">Nucleus</location>
    </subcellularLocation>
</comment>
<dbReference type="FunFam" id="3.30.1560.10:FF:000001">
    <property type="entry name" value="Protein mago nashi homolog"/>
    <property type="match status" value="1"/>
</dbReference>
<comment type="similarity">
    <text evidence="2">Belongs to the mago nashi family.</text>
</comment>
<name>A0A1E3NK61_9ASCO</name>
<evidence type="ECO:0000256" key="1">
    <source>
        <dbReference type="ARBA" id="ARBA00004123"/>
    </source>
</evidence>
<keyword evidence="5" id="KW-1185">Reference proteome</keyword>
<evidence type="ECO:0000313" key="5">
    <source>
        <dbReference type="Proteomes" id="UP000094455"/>
    </source>
</evidence>
<evidence type="ECO:0000256" key="2">
    <source>
        <dbReference type="ARBA" id="ARBA00009270"/>
    </source>
</evidence>
<dbReference type="InterPro" id="IPR004023">
    <property type="entry name" value="Mago_nashi"/>
</dbReference>
<evidence type="ECO:0000256" key="3">
    <source>
        <dbReference type="ARBA" id="ARBA00023242"/>
    </source>
</evidence>
<dbReference type="GeneID" id="30179517"/>
<dbReference type="Gene3D" id="3.30.1560.10">
    <property type="entry name" value="Mago nashi"/>
    <property type="match status" value="1"/>
</dbReference>
<dbReference type="PANTHER" id="PTHR12638">
    <property type="entry name" value="PROTEIN MAGO NASHI HOMOLOG"/>
    <property type="match status" value="1"/>
</dbReference>
<protein>
    <recommendedName>
        <fullName evidence="6">Mago nashi protein</fullName>
    </recommendedName>
</protein>
<dbReference type="AlphaFoldDB" id="A0A1E3NK61"/>
<gene>
    <name evidence="4" type="ORF">PICMEDRAFT_33622</name>
</gene>
<reference evidence="4 5" key="1">
    <citation type="journal article" date="2016" name="Proc. Natl. Acad. Sci. U.S.A.">
        <title>Comparative genomics of biotechnologically important yeasts.</title>
        <authorList>
            <person name="Riley R."/>
            <person name="Haridas S."/>
            <person name="Wolfe K.H."/>
            <person name="Lopes M.R."/>
            <person name="Hittinger C.T."/>
            <person name="Goeker M."/>
            <person name="Salamov A.A."/>
            <person name="Wisecaver J.H."/>
            <person name="Long T.M."/>
            <person name="Calvey C.H."/>
            <person name="Aerts A.L."/>
            <person name="Barry K.W."/>
            <person name="Choi C."/>
            <person name="Clum A."/>
            <person name="Coughlan A.Y."/>
            <person name="Deshpande S."/>
            <person name="Douglass A.P."/>
            <person name="Hanson S.J."/>
            <person name="Klenk H.-P."/>
            <person name="LaButti K.M."/>
            <person name="Lapidus A."/>
            <person name="Lindquist E.A."/>
            <person name="Lipzen A.M."/>
            <person name="Meier-Kolthoff J.P."/>
            <person name="Ohm R.A."/>
            <person name="Otillar R.P."/>
            <person name="Pangilinan J.L."/>
            <person name="Peng Y."/>
            <person name="Rokas A."/>
            <person name="Rosa C.A."/>
            <person name="Scheuner C."/>
            <person name="Sibirny A.A."/>
            <person name="Slot J.C."/>
            <person name="Stielow J.B."/>
            <person name="Sun H."/>
            <person name="Kurtzman C.P."/>
            <person name="Blackwell M."/>
            <person name="Grigoriev I.V."/>
            <person name="Jeffries T.W."/>
        </authorList>
    </citation>
    <scope>NUCLEOTIDE SEQUENCE [LARGE SCALE GENOMIC DNA]</scope>
    <source>
        <strain evidence="4 5">NRRL Y-2026</strain>
    </source>
</reference>
<dbReference type="InterPro" id="IPR036605">
    <property type="entry name" value="Mago_nashi_sf"/>
</dbReference>
<evidence type="ECO:0008006" key="6">
    <source>
        <dbReference type="Google" id="ProtNLM"/>
    </source>
</evidence>
<dbReference type="GO" id="GO:0045292">
    <property type="term" value="P:mRNA cis splicing, via spliceosome"/>
    <property type="evidence" value="ECO:0007669"/>
    <property type="project" value="EnsemblFungi"/>
</dbReference>
<sequence length="166" mass="19549">MPESFDIDPLQLDTEFYLRFYTGGYRDTGYGHEFLEFDIRHNPGDNYATLRYANQSHYRDEELIRKQVCVSMLVLETIKTIVRESQILLESDLDWPDPLKESKQELEVRSGRNIKRFKTKNISSLVSIKSQKDSQGLSVFYYLVQDLKVFVFSLISLHFKINPLQI</sequence>
<dbReference type="Pfam" id="PF02792">
    <property type="entry name" value="Mago_nashi"/>
    <property type="match status" value="1"/>
</dbReference>